<evidence type="ECO:0000313" key="1">
    <source>
        <dbReference type="EMBL" id="WXA97839.1"/>
    </source>
</evidence>
<dbReference type="RefSeq" id="WP_394848458.1">
    <property type="nucleotide sequence ID" value="NZ_CP089982.1"/>
</dbReference>
<dbReference type="Proteomes" id="UP001379533">
    <property type="component" value="Chromosome"/>
</dbReference>
<accession>A0ABZ2KLK4</accession>
<dbReference type="InterPro" id="IPR021276">
    <property type="entry name" value="DUF2855"/>
</dbReference>
<keyword evidence="2" id="KW-1185">Reference proteome</keyword>
<evidence type="ECO:0000313" key="2">
    <source>
        <dbReference type="Proteomes" id="UP001379533"/>
    </source>
</evidence>
<sequence length="365" mass="40814">MLSKHFIVRRDGWTEHRIVTEERVPLASGTVELEIDRFGLTTNNATYAALGDSFSYWNFFPRREAGWGCVPVWGFASVSRSEHPDIAIGQRFYGYFPMSTHLVVQPRRVDGSGFLDGAEHRRPLSNVYNQYLLTTADPTYRADTEPQQVILRPLFATSFFLTDFLQAESFFGAEQLVFSSASSKTAYGTAFLLSRQRACELVALTARRNIDFVTRLGIYDRVMAYEELAALPASRKAVYIDFAGSRATRAAVHRHFGDALRHSSAIGATHATELQTKGEPIPGPPPTLFFAPARVKQRAEEWTPAVMHQRVAEAWNAFLVPILDPASGWLRIESGRGEEAVKQHYDAIVRGESAPEEGRVVSLMP</sequence>
<proteinExistence type="predicted"/>
<dbReference type="Pfam" id="PF11017">
    <property type="entry name" value="DUF2855"/>
    <property type="match status" value="1"/>
</dbReference>
<protein>
    <submittedName>
        <fullName evidence="1">DUF2855 family protein</fullName>
    </submittedName>
</protein>
<reference evidence="1 2" key="1">
    <citation type="submission" date="2021-12" db="EMBL/GenBank/DDBJ databases">
        <title>Discovery of the Pendulisporaceae a myxobacterial family with distinct sporulation behavior and unique specialized metabolism.</title>
        <authorList>
            <person name="Garcia R."/>
            <person name="Popoff A."/>
            <person name="Bader C.D."/>
            <person name="Loehr J."/>
            <person name="Walesch S."/>
            <person name="Walt C."/>
            <person name="Boldt J."/>
            <person name="Bunk B."/>
            <person name="Haeckl F.J.F.P.J."/>
            <person name="Gunesch A.P."/>
            <person name="Birkelbach J."/>
            <person name="Nuebel U."/>
            <person name="Pietschmann T."/>
            <person name="Bach T."/>
            <person name="Mueller R."/>
        </authorList>
    </citation>
    <scope>NUCLEOTIDE SEQUENCE [LARGE SCALE GENOMIC DNA]</scope>
    <source>
        <strain evidence="1 2">MSr12523</strain>
    </source>
</reference>
<name>A0ABZ2KLK4_9BACT</name>
<gene>
    <name evidence="1" type="ORF">LZC95_13470</name>
</gene>
<organism evidence="1 2">
    <name type="scientific">Pendulispora brunnea</name>
    <dbReference type="NCBI Taxonomy" id="2905690"/>
    <lineage>
        <taxon>Bacteria</taxon>
        <taxon>Pseudomonadati</taxon>
        <taxon>Myxococcota</taxon>
        <taxon>Myxococcia</taxon>
        <taxon>Myxococcales</taxon>
        <taxon>Sorangiineae</taxon>
        <taxon>Pendulisporaceae</taxon>
        <taxon>Pendulispora</taxon>
    </lineage>
</organism>
<dbReference type="EMBL" id="CP089982">
    <property type="protein sequence ID" value="WXA97839.1"/>
    <property type="molecule type" value="Genomic_DNA"/>
</dbReference>